<dbReference type="Gene3D" id="1.20.144.10">
    <property type="entry name" value="Phosphatidic acid phosphatase type 2/haloperoxidase"/>
    <property type="match status" value="2"/>
</dbReference>
<proteinExistence type="predicted"/>
<evidence type="ECO:0000256" key="7">
    <source>
        <dbReference type="SAM" id="Phobius"/>
    </source>
</evidence>
<evidence type="ECO:0000259" key="8">
    <source>
        <dbReference type="SMART" id="SM00014"/>
    </source>
</evidence>
<evidence type="ECO:0000256" key="6">
    <source>
        <dbReference type="ARBA" id="ARBA00023136"/>
    </source>
</evidence>
<evidence type="ECO:0000256" key="3">
    <source>
        <dbReference type="ARBA" id="ARBA00022692"/>
    </source>
</evidence>
<feature type="transmembrane region" description="Helical" evidence="7">
    <location>
        <begin position="128"/>
        <end position="148"/>
    </location>
</feature>
<dbReference type="KEGG" id="sgbi:P3F81_01410"/>
<dbReference type="CDD" id="cd03392">
    <property type="entry name" value="PAP2_like_2"/>
    <property type="match status" value="1"/>
</dbReference>
<dbReference type="AlphaFoldDB" id="A0A9Y2AIZ5"/>
<feature type="transmembrane region" description="Helical" evidence="7">
    <location>
        <begin position="101"/>
        <end position="121"/>
    </location>
</feature>
<dbReference type="Pfam" id="PF01569">
    <property type="entry name" value="PAP2"/>
    <property type="match status" value="1"/>
</dbReference>
<feature type="transmembrane region" description="Helical" evidence="7">
    <location>
        <begin position="31"/>
        <end position="52"/>
    </location>
</feature>
<keyword evidence="3 7" id="KW-0812">Transmembrane</keyword>
<feature type="transmembrane region" description="Helical" evidence="7">
    <location>
        <begin position="59"/>
        <end position="81"/>
    </location>
</feature>
<keyword evidence="2" id="KW-1003">Cell membrane</keyword>
<name>A0A9Y2AIZ5_9FIRM</name>
<feature type="transmembrane region" description="Helical" evidence="7">
    <location>
        <begin position="154"/>
        <end position="172"/>
    </location>
</feature>
<evidence type="ECO:0000256" key="4">
    <source>
        <dbReference type="ARBA" id="ARBA00022801"/>
    </source>
</evidence>
<dbReference type="RefSeq" id="WP_309320556.1">
    <property type="nucleotide sequence ID" value="NZ_CP120678.1"/>
</dbReference>
<evidence type="ECO:0000256" key="2">
    <source>
        <dbReference type="ARBA" id="ARBA00022475"/>
    </source>
</evidence>
<dbReference type="InterPro" id="IPR000326">
    <property type="entry name" value="PAP2/HPO"/>
</dbReference>
<gene>
    <name evidence="9" type="ORF">P3F81_01410</name>
</gene>
<keyword evidence="4" id="KW-0378">Hydrolase</keyword>
<evidence type="ECO:0000313" key="10">
    <source>
        <dbReference type="Proteomes" id="UP001243623"/>
    </source>
</evidence>
<dbReference type="GO" id="GO:0005886">
    <property type="term" value="C:plasma membrane"/>
    <property type="evidence" value="ECO:0007669"/>
    <property type="project" value="UniProtKB-SubCell"/>
</dbReference>
<sequence length="187" mass="20638">MVYEVALLDTKILFLLQEEVRNEYLTPVFKLITHSGDMGIIWIISAIVLSIYKKTRTIGILAFMAMLLYALIGSGFLKNIVQRTRPFDALDGLSLLTGRPSGYSFPSGHTGIAFAAAGIYLRYLPLKYGIGAMVLAGLIGFSRLYLGAHYPSDVITAAFIGSVSALLIIKLSRYINEKTNFKYNKVT</sequence>
<protein>
    <submittedName>
        <fullName evidence="9">Phosphatase PAP2 family protein</fullName>
    </submittedName>
</protein>
<evidence type="ECO:0000313" key="9">
    <source>
        <dbReference type="EMBL" id="WIW71009.1"/>
    </source>
</evidence>
<dbReference type="SUPFAM" id="SSF48317">
    <property type="entry name" value="Acid phosphatase/Vanadium-dependent haloperoxidase"/>
    <property type="match status" value="1"/>
</dbReference>
<keyword evidence="6 7" id="KW-0472">Membrane</keyword>
<evidence type="ECO:0000256" key="5">
    <source>
        <dbReference type="ARBA" id="ARBA00022989"/>
    </source>
</evidence>
<dbReference type="Proteomes" id="UP001243623">
    <property type="component" value="Chromosome"/>
</dbReference>
<dbReference type="PANTHER" id="PTHR14969:SF62">
    <property type="entry name" value="DECAPRENYLPHOSPHORYL-5-PHOSPHORIBOSE PHOSPHATASE RV3807C-RELATED"/>
    <property type="match status" value="1"/>
</dbReference>
<evidence type="ECO:0000256" key="1">
    <source>
        <dbReference type="ARBA" id="ARBA00004651"/>
    </source>
</evidence>
<dbReference type="InterPro" id="IPR036938">
    <property type="entry name" value="PAP2/HPO_sf"/>
</dbReference>
<keyword evidence="10" id="KW-1185">Reference proteome</keyword>
<dbReference type="EMBL" id="CP120678">
    <property type="protein sequence ID" value="WIW71009.1"/>
    <property type="molecule type" value="Genomic_DNA"/>
</dbReference>
<reference evidence="9" key="1">
    <citation type="submission" date="2023-03" db="EMBL/GenBank/DDBJ databases">
        <title>Selenobaculum gbiensis gen. nov. sp. nov., a new bacterium isolated from the gut microbiota of IBD patient.</title>
        <authorList>
            <person name="Yeo S."/>
            <person name="Park H."/>
            <person name="Huh C.S."/>
        </authorList>
    </citation>
    <scope>NUCLEOTIDE SEQUENCE</scope>
    <source>
        <strain evidence="9">ICN-92133</strain>
    </source>
</reference>
<dbReference type="PANTHER" id="PTHR14969">
    <property type="entry name" value="SPHINGOSINE-1-PHOSPHATE PHOSPHOHYDROLASE"/>
    <property type="match status" value="1"/>
</dbReference>
<feature type="domain" description="Phosphatidic acid phosphatase type 2/haloperoxidase" evidence="8">
    <location>
        <begin position="58"/>
        <end position="169"/>
    </location>
</feature>
<keyword evidence="5 7" id="KW-1133">Transmembrane helix</keyword>
<dbReference type="SMART" id="SM00014">
    <property type="entry name" value="acidPPc"/>
    <property type="match status" value="1"/>
</dbReference>
<accession>A0A9Y2AIZ5</accession>
<dbReference type="GO" id="GO:0016787">
    <property type="term" value="F:hydrolase activity"/>
    <property type="evidence" value="ECO:0007669"/>
    <property type="project" value="UniProtKB-KW"/>
</dbReference>
<comment type="subcellular location">
    <subcellularLocation>
        <location evidence="1">Cell membrane</location>
        <topology evidence="1">Multi-pass membrane protein</topology>
    </subcellularLocation>
</comment>
<organism evidence="9 10">
    <name type="scientific">Selenobaculum gibii</name>
    <dbReference type="NCBI Taxonomy" id="3054208"/>
    <lineage>
        <taxon>Bacteria</taxon>
        <taxon>Bacillati</taxon>
        <taxon>Bacillota</taxon>
        <taxon>Negativicutes</taxon>
        <taxon>Selenomonadales</taxon>
        <taxon>Selenomonadaceae</taxon>
        <taxon>Selenobaculum</taxon>
    </lineage>
</organism>